<name>A0A367Y0K0_9MICO</name>
<evidence type="ECO:0000256" key="2">
    <source>
        <dbReference type="ARBA" id="ARBA00022748"/>
    </source>
</evidence>
<feature type="domain" description="Thioredoxin" evidence="7">
    <location>
        <begin position="48"/>
        <end position="199"/>
    </location>
</feature>
<dbReference type="InterPro" id="IPR050553">
    <property type="entry name" value="Thioredoxin_ResA/DsbE_sf"/>
</dbReference>
<evidence type="ECO:0000313" key="8">
    <source>
        <dbReference type="EMBL" id="RCK58551.1"/>
    </source>
</evidence>
<dbReference type="InterPro" id="IPR036249">
    <property type="entry name" value="Thioredoxin-like_sf"/>
</dbReference>
<keyword evidence="6" id="KW-0732">Signal</keyword>
<reference evidence="8 9" key="1">
    <citation type="submission" date="2018-07" db="EMBL/GenBank/DDBJ databases">
        <title>Microbacterium endoborsara sp. nov., a novel actinobacterium isolated from Borszczowia aralocaspica.</title>
        <authorList>
            <person name="An D."/>
        </authorList>
    </citation>
    <scope>NUCLEOTIDE SEQUENCE [LARGE SCALE GENOMIC DNA]</scope>
    <source>
        <strain evidence="8 9">C1.15228</strain>
    </source>
</reference>
<dbReference type="InterPro" id="IPR013740">
    <property type="entry name" value="Redoxin"/>
</dbReference>
<evidence type="ECO:0000256" key="5">
    <source>
        <dbReference type="ARBA" id="ARBA00023284"/>
    </source>
</evidence>
<evidence type="ECO:0000259" key="7">
    <source>
        <dbReference type="PROSITE" id="PS51352"/>
    </source>
</evidence>
<dbReference type="SUPFAM" id="SSF52833">
    <property type="entry name" value="Thioredoxin-like"/>
    <property type="match status" value="1"/>
</dbReference>
<dbReference type="PROSITE" id="PS51257">
    <property type="entry name" value="PROKAR_LIPOPROTEIN"/>
    <property type="match status" value="1"/>
</dbReference>
<dbReference type="AlphaFoldDB" id="A0A367Y0K0"/>
<protein>
    <submittedName>
        <fullName evidence="8">TlpA family protein disulfide reductase</fullName>
    </submittedName>
</protein>
<keyword evidence="3" id="KW-0812">Transmembrane</keyword>
<dbReference type="RefSeq" id="WP_114118155.1">
    <property type="nucleotide sequence ID" value="NZ_BMHU01000002.1"/>
</dbReference>
<gene>
    <name evidence="8" type="ORF">DTO57_10350</name>
</gene>
<keyword evidence="3" id="KW-0735">Signal-anchor</keyword>
<dbReference type="GO" id="GO:0016491">
    <property type="term" value="F:oxidoreductase activity"/>
    <property type="evidence" value="ECO:0007669"/>
    <property type="project" value="InterPro"/>
</dbReference>
<dbReference type="OrthoDB" id="9796554at2"/>
<organism evidence="8 9">
    <name type="scientific">Microbacterium sorbitolivorans</name>
    <dbReference type="NCBI Taxonomy" id="1867410"/>
    <lineage>
        <taxon>Bacteria</taxon>
        <taxon>Bacillati</taxon>
        <taxon>Actinomycetota</taxon>
        <taxon>Actinomycetes</taxon>
        <taxon>Micrococcales</taxon>
        <taxon>Microbacteriaceae</taxon>
        <taxon>Microbacterium</taxon>
    </lineage>
</organism>
<dbReference type="PROSITE" id="PS51352">
    <property type="entry name" value="THIOREDOXIN_2"/>
    <property type="match status" value="1"/>
</dbReference>
<dbReference type="Gene3D" id="3.40.30.10">
    <property type="entry name" value="Glutaredoxin"/>
    <property type="match status" value="1"/>
</dbReference>
<dbReference type="Pfam" id="PF08534">
    <property type="entry name" value="Redoxin"/>
    <property type="match status" value="1"/>
</dbReference>
<dbReference type="Proteomes" id="UP000253508">
    <property type="component" value="Unassembled WGS sequence"/>
</dbReference>
<dbReference type="GO" id="GO:0017004">
    <property type="term" value="P:cytochrome complex assembly"/>
    <property type="evidence" value="ECO:0007669"/>
    <property type="project" value="UniProtKB-KW"/>
</dbReference>
<evidence type="ECO:0000256" key="3">
    <source>
        <dbReference type="ARBA" id="ARBA00022968"/>
    </source>
</evidence>
<proteinExistence type="predicted"/>
<dbReference type="PANTHER" id="PTHR42852:SF6">
    <property type="entry name" value="THIOL:DISULFIDE INTERCHANGE PROTEIN DSBE"/>
    <property type="match status" value="1"/>
</dbReference>
<keyword evidence="5" id="KW-0676">Redox-active center</keyword>
<accession>A0A367Y0K0</accession>
<dbReference type="GO" id="GO:0030313">
    <property type="term" value="C:cell envelope"/>
    <property type="evidence" value="ECO:0007669"/>
    <property type="project" value="UniProtKB-SubCell"/>
</dbReference>
<evidence type="ECO:0000256" key="1">
    <source>
        <dbReference type="ARBA" id="ARBA00004196"/>
    </source>
</evidence>
<keyword evidence="9" id="KW-1185">Reference proteome</keyword>
<feature type="chain" id="PRO_5016842662" evidence="6">
    <location>
        <begin position="25"/>
        <end position="202"/>
    </location>
</feature>
<evidence type="ECO:0000313" key="9">
    <source>
        <dbReference type="Proteomes" id="UP000253508"/>
    </source>
</evidence>
<feature type="signal peptide" evidence="6">
    <location>
        <begin position="1"/>
        <end position="24"/>
    </location>
</feature>
<sequence>MPSKNLFRRAAALASVVVLGATLAACSNDPVAEQYLSGDSKGYISGEFQVQEIAPEDRGEPVVWSGVTEDGDDLSSDDTAGKVTVVNFWYADCAPCRTEAPHLEKVWQDHQDGDVAFVGVNVENEAETARAFAEKFEITYPSLIDGKSGEAKLAFAAATPLQATPITLVLDQEGRVAARIISAIDSPSVLNTLVDDVLNEAA</sequence>
<dbReference type="PANTHER" id="PTHR42852">
    <property type="entry name" value="THIOL:DISULFIDE INTERCHANGE PROTEIN DSBE"/>
    <property type="match status" value="1"/>
</dbReference>
<dbReference type="InterPro" id="IPR013766">
    <property type="entry name" value="Thioredoxin_domain"/>
</dbReference>
<comment type="caution">
    <text evidence="8">The sequence shown here is derived from an EMBL/GenBank/DDBJ whole genome shotgun (WGS) entry which is preliminary data.</text>
</comment>
<evidence type="ECO:0000256" key="4">
    <source>
        <dbReference type="ARBA" id="ARBA00023157"/>
    </source>
</evidence>
<comment type="subcellular location">
    <subcellularLocation>
        <location evidence="1">Cell envelope</location>
    </subcellularLocation>
</comment>
<keyword evidence="4" id="KW-1015">Disulfide bond</keyword>
<dbReference type="EMBL" id="QORO01000003">
    <property type="protein sequence ID" value="RCK58551.1"/>
    <property type="molecule type" value="Genomic_DNA"/>
</dbReference>
<evidence type="ECO:0000256" key="6">
    <source>
        <dbReference type="SAM" id="SignalP"/>
    </source>
</evidence>
<dbReference type="CDD" id="cd02966">
    <property type="entry name" value="TlpA_like_family"/>
    <property type="match status" value="1"/>
</dbReference>
<keyword evidence="2" id="KW-0201">Cytochrome c-type biogenesis</keyword>